<keyword evidence="3" id="KW-0813">Transport</keyword>
<dbReference type="InterPro" id="IPR006593">
    <property type="entry name" value="Cyt_b561/ferric_Rdtase_TM"/>
</dbReference>
<keyword evidence="4" id="KW-0349">Heme</keyword>
<feature type="transmembrane region" description="Helical" evidence="12">
    <location>
        <begin position="229"/>
        <end position="252"/>
    </location>
</feature>
<dbReference type="OrthoDB" id="907479at2759"/>
<keyword evidence="7" id="KW-0249">Electron transport</keyword>
<evidence type="ECO:0000313" key="14">
    <source>
        <dbReference type="EMBL" id="CAH2011947.1"/>
    </source>
</evidence>
<feature type="compositionally biased region" description="Basic and acidic residues" evidence="11">
    <location>
        <begin position="29"/>
        <end position="38"/>
    </location>
</feature>
<keyword evidence="9" id="KW-0408">Iron</keyword>
<feature type="transmembrane region" description="Helical" evidence="12">
    <location>
        <begin position="292"/>
        <end position="316"/>
    </location>
</feature>
<evidence type="ECO:0000256" key="8">
    <source>
        <dbReference type="ARBA" id="ARBA00022989"/>
    </source>
</evidence>
<dbReference type="PROSITE" id="PS50939">
    <property type="entry name" value="CYTOCHROME_B561"/>
    <property type="match status" value="1"/>
</dbReference>
<accession>A0A9P0MDD1</accession>
<dbReference type="Pfam" id="PF03188">
    <property type="entry name" value="Cytochrom_B561"/>
    <property type="match status" value="1"/>
</dbReference>
<dbReference type="SMART" id="SM00665">
    <property type="entry name" value="B561"/>
    <property type="match status" value="1"/>
</dbReference>
<feature type="transmembrane region" description="Helical" evidence="12">
    <location>
        <begin position="336"/>
        <end position="361"/>
    </location>
</feature>
<gene>
    <name evidence="14" type="ORF">ACAOBT_LOCUS32511</name>
</gene>
<feature type="compositionally biased region" description="Low complexity" evidence="11">
    <location>
        <begin position="48"/>
        <end position="72"/>
    </location>
</feature>
<keyword evidence="6" id="KW-0479">Metal-binding</keyword>
<name>A0A9P0MDD1_ACAOB</name>
<evidence type="ECO:0000256" key="2">
    <source>
        <dbReference type="ARBA" id="ARBA00004141"/>
    </source>
</evidence>
<feature type="transmembrane region" description="Helical" evidence="12">
    <location>
        <begin position="400"/>
        <end position="424"/>
    </location>
</feature>
<feature type="domain" description="Cytochrome b561" evidence="13">
    <location>
        <begin position="235"/>
        <end position="430"/>
    </location>
</feature>
<evidence type="ECO:0000256" key="1">
    <source>
        <dbReference type="ARBA" id="ARBA00001970"/>
    </source>
</evidence>
<comment type="cofactor">
    <cofactor evidence="1">
        <name>heme b</name>
        <dbReference type="ChEBI" id="CHEBI:60344"/>
    </cofactor>
</comment>
<feature type="transmembrane region" description="Helical" evidence="12">
    <location>
        <begin position="268"/>
        <end position="285"/>
    </location>
</feature>
<dbReference type="EMBL" id="CAKOFQ010008129">
    <property type="protein sequence ID" value="CAH2011947.1"/>
    <property type="molecule type" value="Genomic_DNA"/>
</dbReference>
<keyword evidence="5 12" id="KW-0812">Transmembrane</keyword>
<dbReference type="GO" id="GO:0046872">
    <property type="term" value="F:metal ion binding"/>
    <property type="evidence" value="ECO:0007669"/>
    <property type="project" value="UniProtKB-KW"/>
</dbReference>
<feature type="transmembrane region" description="Helical" evidence="12">
    <location>
        <begin position="373"/>
        <end position="394"/>
    </location>
</feature>
<evidence type="ECO:0000256" key="7">
    <source>
        <dbReference type="ARBA" id="ARBA00022982"/>
    </source>
</evidence>
<dbReference type="Gene3D" id="1.20.120.1770">
    <property type="match status" value="1"/>
</dbReference>
<reference evidence="14" key="1">
    <citation type="submission" date="2022-03" db="EMBL/GenBank/DDBJ databases">
        <authorList>
            <person name="Sayadi A."/>
        </authorList>
    </citation>
    <scope>NUCLEOTIDE SEQUENCE</scope>
</reference>
<evidence type="ECO:0000256" key="5">
    <source>
        <dbReference type="ARBA" id="ARBA00022692"/>
    </source>
</evidence>
<dbReference type="GO" id="GO:0016020">
    <property type="term" value="C:membrane"/>
    <property type="evidence" value="ECO:0007669"/>
    <property type="project" value="UniProtKB-SubCell"/>
</dbReference>
<evidence type="ECO:0000256" key="12">
    <source>
        <dbReference type="SAM" id="Phobius"/>
    </source>
</evidence>
<dbReference type="InterPro" id="IPR043205">
    <property type="entry name" value="CYB561/CYBRD1-like"/>
</dbReference>
<feature type="region of interest" description="Disordered" evidence="11">
    <location>
        <begin position="1"/>
        <end position="91"/>
    </location>
</feature>
<keyword evidence="10 12" id="KW-0472">Membrane</keyword>
<keyword evidence="8 12" id="KW-1133">Transmembrane helix</keyword>
<dbReference type="PANTHER" id="PTHR10106:SF24">
    <property type="entry name" value="NO EXTENDED MEMORY, ISOFORM A"/>
    <property type="match status" value="1"/>
</dbReference>
<evidence type="ECO:0000256" key="9">
    <source>
        <dbReference type="ARBA" id="ARBA00023004"/>
    </source>
</evidence>
<evidence type="ECO:0000256" key="3">
    <source>
        <dbReference type="ARBA" id="ARBA00022448"/>
    </source>
</evidence>
<evidence type="ECO:0000256" key="4">
    <source>
        <dbReference type="ARBA" id="ARBA00022617"/>
    </source>
</evidence>
<comment type="subcellular location">
    <subcellularLocation>
        <location evidence="2">Membrane</location>
        <topology evidence="2">Multi-pass membrane protein</topology>
    </subcellularLocation>
</comment>
<feature type="region of interest" description="Disordered" evidence="11">
    <location>
        <begin position="456"/>
        <end position="494"/>
    </location>
</feature>
<sequence>MPKRTRSDRHRSGDTETRKLRKIINNLDARLRAMEKQGRPSRSRIRRISNSPSSSSSDSSSRSCSTSDAASNENTPRRSTTRRSPFADALAENDVRSEEISFFPAPLSEDVIDILGKKDTSPEPLGPKIHEDLLLRWEKILKTGLSDDDRKSLLSKLPPPENFTTLSAPLLNPVVQKAISPSNLLRDERLTKLQSLVAASLSGIGQINWNLHRHYQEENQWSCGSWIEYTLVVVLASVLLLGALALTLFWILQYHGGFAWRENPDKQFNLHPVLMVAAILLYRICRCCRRIYVKLLHTVFHALAIPCVAVGFLAVLDSHNLKQPNPIPNFYSLHSWIGLVCMGLFAIQFVVGFFSFLVLLCCEGATAGFRASLVPIHASFGLTTFILAIAAALTGLTEKVMFTLGSLKNTATLIWTLFILLTVTLHLQKRLYTLILIFPIFLSVVTVNRCSDFQRNEQAPNGAPRASETQQAPPSNGDAPNVNEVTVEEGQERF</sequence>
<evidence type="ECO:0000256" key="11">
    <source>
        <dbReference type="SAM" id="MobiDB-lite"/>
    </source>
</evidence>
<protein>
    <recommendedName>
        <fullName evidence="13">Cytochrome b561 domain-containing protein</fullName>
    </recommendedName>
</protein>
<dbReference type="AlphaFoldDB" id="A0A9P0MDD1"/>
<dbReference type="Proteomes" id="UP001152888">
    <property type="component" value="Unassembled WGS sequence"/>
</dbReference>
<proteinExistence type="predicted"/>
<dbReference type="PANTHER" id="PTHR10106">
    <property type="entry name" value="CYTOCHROME B561-RELATED"/>
    <property type="match status" value="1"/>
</dbReference>
<evidence type="ECO:0000256" key="6">
    <source>
        <dbReference type="ARBA" id="ARBA00022723"/>
    </source>
</evidence>
<keyword evidence="15" id="KW-1185">Reference proteome</keyword>
<evidence type="ECO:0000256" key="10">
    <source>
        <dbReference type="ARBA" id="ARBA00023136"/>
    </source>
</evidence>
<evidence type="ECO:0000313" key="15">
    <source>
        <dbReference type="Proteomes" id="UP001152888"/>
    </source>
</evidence>
<dbReference type="FunFam" id="1.20.120.1770:FF:000001">
    <property type="entry name" value="Cytochrome b reductase 1"/>
    <property type="match status" value="1"/>
</dbReference>
<dbReference type="GO" id="GO:0016491">
    <property type="term" value="F:oxidoreductase activity"/>
    <property type="evidence" value="ECO:0007669"/>
    <property type="project" value="InterPro"/>
</dbReference>
<comment type="caution">
    <text evidence="14">The sequence shown here is derived from an EMBL/GenBank/DDBJ whole genome shotgun (WGS) entry which is preliminary data.</text>
</comment>
<evidence type="ECO:0000259" key="13">
    <source>
        <dbReference type="PROSITE" id="PS50939"/>
    </source>
</evidence>
<organism evidence="14 15">
    <name type="scientific">Acanthoscelides obtectus</name>
    <name type="common">Bean weevil</name>
    <name type="synonym">Bruchus obtectus</name>
    <dbReference type="NCBI Taxonomy" id="200917"/>
    <lineage>
        <taxon>Eukaryota</taxon>
        <taxon>Metazoa</taxon>
        <taxon>Ecdysozoa</taxon>
        <taxon>Arthropoda</taxon>
        <taxon>Hexapoda</taxon>
        <taxon>Insecta</taxon>
        <taxon>Pterygota</taxon>
        <taxon>Neoptera</taxon>
        <taxon>Endopterygota</taxon>
        <taxon>Coleoptera</taxon>
        <taxon>Polyphaga</taxon>
        <taxon>Cucujiformia</taxon>
        <taxon>Chrysomeloidea</taxon>
        <taxon>Chrysomelidae</taxon>
        <taxon>Bruchinae</taxon>
        <taxon>Bruchini</taxon>
        <taxon>Acanthoscelides</taxon>
    </lineage>
</organism>